<name>A0A165DKB3_9BASI</name>
<dbReference type="STRING" id="1353952.A0A165DKB3"/>
<feature type="region of interest" description="Disordered" evidence="2">
    <location>
        <begin position="45"/>
        <end position="76"/>
    </location>
</feature>
<dbReference type="InterPro" id="IPR043141">
    <property type="entry name" value="Ribosomal_uL10-like_sf"/>
</dbReference>
<dbReference type="EMBL" id="KV424049">
    <property type="protein sequence ID" value="KZT52999.1"/>
    <property type="molecule type" value="Genomic_DNA"/>
</dbReference>
<dbReference type="PANTHER" id="PTHR11560">
    <property type="entry name" value="39S RIBOSOMAL PROTEIN L10, MITOCHONDRIAL"/>
    <property type="match status" value="1"/>
</dbReference>
<reference evidence="3 4" key="1">
    <citation type="journal article" date="2016" name="Mol. Biol. Evol.">
        <title>Comparative Genomics of Early-Diverging Mushroom-Forming Fungi Provides Insights into the Origins of Lignocellulose Decay Capabilities.</title>
        <authorList>
            <person name="Nagy L.G."/>
            <person name="Riley R."/>
            <person name="Tritt A."/>
            <person name="Adam C."/>
            <person name="Daum C."/>
            <person name="Floudas D."/>
            <person name="Sun H."/>
            <person name="Yadav J.S."/>
            <person name="Pangilinan J."/>
            <person name="Larsson K.H."/>
            <person name="Matsuura K."/>
            <person name="Barry K."/>
            <person name="Labutti K."/>
            <person name="Kuo R."/>
            <person name="Ohm R.A."/>
            <person name="Bhattacharya S.S."/>
            <person name="Shirouzu T."/>
            <person name="Yoshinaga Y."/>
            <person name="Martin F.M."/>
            <person name="Grigoriev I.V."/>
            <person name="Hibbett D.S."/>
        </authorList>
    </citation>
    <scope>NUCLEOTIDE SEQUENCE [LARGE SCALE GENOMIC DNA]</scope>
    <source>
        <strain evidence="3 4">HHB12733</strain>
    </source>
</reference>
<evidence type="ECO:0000256" key="2">
    <source>
        <dbReference type="SAM" id="MobiDB-lite"/>
    </source>
</evidence>
<protein>
    <recommendedName>
        <fullName evidence="5">Ribosomal protein L10</fullName>
    </recommendedName>
</protein>
<dbReference type="AlphaFoldDB" id="A0A165DKB3"/>
<evidence type="ECO:0000313" key="4">
    <source>
        <dbReference type="Proteomes" id="UP000076842"/>
    </source>
</evidence>
<dbReference type="FunCoup" id="A0A165DKB3">
    <property type="interactions" value="118"/>
</dbReference>
<proteinExistence type="inferred from homology"/>
<dbReference type="OrthoDB" id="360689at2759"/>
<keyword evidence="4" id="KW-1185">Reference proteome</keyword>
<dbReference type="InParanoid" id="A0A165DKB3"/>
<gene>
    <name evidence="3" type="ORF">CALCODRAFT_501600</name>
</gene>
<sequence>MAGPRLGLRLRLPGVRLFAPSLASPSRPLLPLLHRAYATAVSLPSSSSSAAHAPPPTTPSTAPARPPSLRVNRSNPRVYPRRKAFSHAHLSLLVSSSPLILLLTHSALPAAFLAKFRRDVARAVNPPLRGSPRLLEDEPGTWPGRKPDAKLHVIRGSILGAVLREQAPQMYSVHEALKGPMAALAYPVLDPPVLAALLRAVDRASAQLRAADLPTGKKHRPTMQLVGALVGGQVMYDPQLRETSRLPRLDTLRAQIVGLLSAPAAQISGVLEQARGGRHVRLLDSYAKGGEEGQKEA</sequence>
<evidence type="ECO:0008006" key="5">
    <source>
        <dbReference type="Google" id="ProtNLM"/>
    </source>
</evidence>
<dbReference type="Gene3D" id="3.30.70.1730">
    <property type="match status" value="1"/>
</dbReference>
<accession>A0A165DKB3</accession>
<dbReference type="SUPFAM" id="SSF160369">
    <property type="entry name" value="Ribosomal protein L10-like"/>
    <property type="match status" value="1"/>
</dbReference>
<evidence type="ECO:0000313" key="3">
    <source>
        <dbReference type="EMBL" id="KZT52999.1"/>
    </source>
</evidence>
<dbReference type="InterPro" id="IPR047865">
    <property type="entry name" value="Ribosomal_uL10_bac_type"/>
</dbReference>
<organism evidence="3 4">
    <name type="scientific">Calocera cornea HHB12733</name>
    <dbReference type="NCBI Taxonomy" id="1353952"/>
    <lineage>
        <taxon>Eukaryota</taxon>
        <taxon>Fungi</taxon>
        <taxon>Dikarya</taxon>
        <taxon>Basidiomycota</taxon>
        <taxon>Agaricomycotina</taxon>
        <taxon>Dacrymycetes</taxon>
        <taxon>Dacrymycetales</taxon>
        <taxon>Dacrymycetaceae</taxon>
        <taxon>Calocera</taxon>
    </lineage>
</organism>
<dbReference type="Proteomes" id="UP000076842">
    <property type="component" value="Unassembled WGS sequence"/>
</dbReference>
<evidence type="ECO:0000256" key="1">
    <source>
        <dbReference type="ARBA" id="ARBA00008889"/>
    </source>
</evidence>
<comment type="similarity">
    <text evidence="1">Belongs to the universal ribosomal protein uL10 family.</text>
</comment>